<dbReference type="SUPFAM" id="SSF56935">
    <property type="entry name" value="Porins"/>
    <property type="match status" value="1"/>
</dbReference>
<gene>
    <name evidence="4" type="ORF">GCM10011516_26590</name>
</gene>
<evidence type="ECO:0000313" key="4">
    <source>
        <dbReference type="EMBL" id="GGE27637.1"/>
    </source>
</evidence>
<keyword evidence="2" id="KW-0812">Transmembrane</keyword>
<sequence>MLISITSPTAFAHLAKDATMYASTWHNQSTVRGTVKDSSNGLALSGVTVTVKGTNQATTTDENGNFELEAVPGTATLVFTSVGMESKEVAVSNQTTFNVSLDQSLDNIDEVVVVGYGTQKKATVTGSVAAVKGDELKKSPAINLSNAIAGRVAGVVATNRSGEPGSDGSGIRIRGTNTLGDSGPLIVIDGIPARAGGFERLNPADIENISVLKDASAAIYGARAANGVVLVTTKRGKTGKPTLSYTFNQGYSQPTVIPELADANEYAEMRNELEIFKLPVDEWKSAQDAFNSTGEYKKPDGTILSAPFTMEDRQKFADGSDPWGHPNTDWYGETLRNWSPQSKHNLQLDGGSDNFKYLMSLGYLNQEGYYKNSANNYKQYDLRLNLDANVNKYVKLQFGMLGRQENRSYPIKSAATIFRMTMRGNPTQPAYWPNGLPGPDIENGENPVVISTDASGYDRNKRYYFQTNGQIEILIPGVDGLKVTGTAAVDKYLINSKKWETPWYLYTWQGDYEADGTTPLLVAGRRGLADPRLTQSNEDQLNVLLGAVASYDKVIGDHTFNILAGVNRETIHNDNFSAFRRFFISNEIDYLFAGGDAEKDNSGGAWDRARLNYFGRANYNYKGKYIAELLWRVDGSYMFPKASRYGFFPGAMLGWMVSEENFWKENVPFVNYFKIRASYGQMGNDNVYYDSKLQEYQYFSTYAFGSYIINDEMVKSLYESRVPNKFITWEVANNYNLGFDFQFLGGKFNAEFDLFKNSRESILWRRNASIPQSTGMTLPAENIGKVDNSGFDLSLGYRETFGDLGFNVAVNGGYAKNKIIFWDEAPGAPEWQQSTGRPINAGLYYIYDGVFKDQAEIDANTIDYGDITGNLRPGDMKYQDYDGDGKITPNDRVRRDKNTIPTFQGGLNLGFTYKNFDLAILFQGATGAEQRVGTDESGAIGNYLLDFYENRWTVDNPSSEYPRITDRSDQYYSNNNTYWMRSTNYIRLKNMELGYNFPTQWIEKAGIGSARVFVSGQNLLTWSKIKVYDPESDNALGQYYPQARLINAGVMVSF</sequence>
<comment type="subcellular location">
    <subcellularLocation>
        <location evidence="2">Cell outer membrane</location>
        <topology evidence="2">Multi-pass membrane protein</topology>
    </subcellularLocation>
</comment>
<dbReference type="Pfam" id="PF07715">
    <property type="entry name" value="Plug"/>
    <property type="match status" value="1"/>
</dbReference>
<proteinExistence type="inferred from homology"/>
<dbReference type="InterPro" id="IPR039426">
    <property type="entry name" value="TonB-dep_rcpt-like"/>
</dbReference>
<reference evidence="4" key="1">
    <citation type="journal article" date="2014" name="Int. J. Syst. Evol. Microbiol.">
        <title>Complete genome sequence of Corynebacterium casei LMG S-19264T (=DSM 44701T), isolated from a smear-ripened cheese.</title>
        <authorList>
            <consortium name="US DOE Joint Genome Institute (JGI-PGF)"/>
            <person name="Walter F."/>
            <person name="Albersmeier A."/>
            <person name="Kalinowski J."/>
            <person name="Ruckert C."/>
        </authorList>
    </citation>
    <scope>NUCLEOTIDE SEQUENCE</scope>
    <source>
        <strain evidence="4">CGMCC 1.15966</strain>
    </source>
</reference>
<dbReference type="InterPro" id="IPR037066">
    <property type="entry name" value="Plug_dom_sf"/>
</dbReference>
<dbReference type="InterPro" id="IPR012910">
    <property type="entry name" value="Plug_dom"/>
</dbReference>
<dbReference type="Gene3D" id="2.60.40.1120">
    <property type="entry name" value="Carboxypeptidase-like, regulatory domain"/>
    <property type="match status" value="1"/>
</dbReference>
<dbReference type="PANTHER" id="PTHR30069">
    <property type="entry name" value="TONB-DEPENDENT OUTER MEMBRANE RECEPTOR"/>
    <property type="match status" value="1"/>
</dbReference>
<keyword evidence="1" id="KW-0732">Signal</keyword>
<dbReference type="SUPFAM" id="SSF49464">
    <property type="entry name" value="Carboxypeptidase regulatory domain-like"/>
    <property type="match status" value="1"/>
</dbReference>
<keyword evidence="2" id="KW-0472">Membrane</keyword>
<dbReference type="PROSITE" id="PS52016">
    <property type="entry name" value="TONB_DEPENDENT_REC_3"/>
    <property type="match status" value="1"/>
</dbReference>
<dbReference type="Pfam" id="PF13715">
    <property type="entry name" value="CarbopepD_reg_2"/>
    <property type="match status" value="1"/>
</dbReference>
<dbReference type="EMBL" id="BMKM01000007">
    <property type="protein sequence ID" value="GGE27637.1"/>
    <property type="molecule type" value="Genomic_DNA"/>
</dbReference>
<dbReference type="AlphaFoldDB" id="A0A8H9KWN1"/>
<dbReference type="FunFam" id="2.170.130.10:FF:000003">
    <property type="entry name" value="SusC/RagA family TonB-linked outer membrane protein"/>
    <property type="match status" value="1"/>
</dbReference>
<evidence type="ECO:0000259" key="3">
    <source>
        <dbReference type="Pfam" id="PF07715"/>
    </source>
</evidence>
<dbReference type="GO" id="GO:0015344">
    <property type="term" value="F:siderophore uptake transmembrane transporter activity"/>
    <property type="evidence" value="ECO:0007669"/>
    <property type="project" value="TreeGrafter"/>
</dbReference>
<dbReference type="InterPro" id="IPR023997">
    <property type="entry name" value="TonB-dep_OMP_SusC/RagA_CS"/>
</dbReference>
<feature type="domain" description="TonB-dependent receptor plug" evidence="3">
    <location>
        <begin position="121"/>
        <end position="228"/>
    </location>
</feature>
<dbReference type="GO" id="GO:0044718">
    <property type="term" value="P:siderophore transmembrane transport"/>
    <property type="evidence" value="ECO:0007669"/>
    <property type="project" value="TreeGrafter"/>
</dbReference>
<protein>
    <submittedName>
        <fullName evidence="4">SusC/RagA family TonB-linked outer membrane protein</fullName>
    </submittedName>
</protein>
<organism evidence="4 5">
    <name type="scientific">Sphingobacterium cellulitidis</name>
    <dbReference type="NCBI Taxonomy" id="1768011"/>
    <lineage>
        <taxon>Bacteria</taxon>
        <taxon>Pseudomonadati</taxon>
        <taxon>Bacteroidota</taxon>
        <taxon>Sphingobacteriia</taxon>
        <taxon>Sphingobacteriales</taxon>
        <taxon>Sphingobacteriaceae</taxon>
        <taxon>Sphingobacterium</taxon>
    </lineage>
</organism>
<dbReference type="GO" id="GO:0009279">
    <property type="term" value="C:cell outer membrane"/>
    <property type="evidence" value="ECO:0007669"/>
    <property type="project" value="UniProtKB-SubCell"/>
</dbReference>
<keyword evidence="2" id="KW-0813">Transport</keyword>
<dbReference type="Gene3D" id="2.170.130.10">
    <property type="entry name" value="TonB-dependent receptor, plug domain"/>
    <property type="match status" value="1"/>
</dbReference>
<comment type="caution">
    <text evidence="4">The sequence shown here is derived from an EMBL/GenBank/DDBJ whole genome shotgun (WGS) entry which is preliminary data.</text>
</comment>
<dbReference type="Proteomes" id="UP000614460">
    <property type="component" value="Unassembled WGS sequence"/>
</dbReference>
<reference evidence="4" key="2">
    <citation type="submission" date="2020-09" db="EMBL/GenBank/DDBJ databases">
        <authorList>
            <person name="Sun Q."/>
            <person name="Zhou Y."/>
        </authorList>
    </citation>
    <scope>NUCLEOTIDE SEQUENCE</scope>
    <source>
        <strain evidence="4">CGMCC 1.15966</strain>
    </source>
</reference>
<dbReference type="InterPro" id="IPR008969">
    <property type="entry name" value="CarboxyPept-like_regulatory"/>
</dbReference>
<dbReference type="InterPro" id="IPR023996">
    <property type="entry name" value="TonB-dep_OMP_SusC/RagA"/>
</dbReference>
<evidence type="ECO:0000256" key="2">
    <source>
        <dbReference type="PROSITE-ProRule" id="PRU01360"/>
    </source>
</evidence>
<comment type="similarity">
    <text evidence="2">Belongs to the TonB-dependent receptor family.</text>
</comment>
<keyword evidence="2" id="KW-1134">Transmembrane beta strand</keyword>
<dbReference type="NCBIfam" id="TIGR04056">
    <property type="entry name" value="OMP_RagA_SusC"/>
    <property type="match status" value="1"/>
</dbReference>
<dbReference type="NCBIfam" id="TIGR04057">
    <property type="entry name" value="SusC_RagA_signa"/>
    <property type="match status" value="1"/>
</dbReference>
<evidence type="ECO:0000313" key="5">
    <source>
        <dbReference type="Proteomes" id="UP000614460"/>
    </source>
</evidence>
<dbReference type="PANTHER" id="PTHR30069:SF29">
    <property type="entry name" value="HEMOGLOBIN AND HEMOGLOBIN-HAPTOGLOBIN-BINDING PROTEIN 1-RELATED"/>
    <property type="match status" value="1"/>
</dbReference>
<accession>A0A8H9KWN1</accession>
<keyword evidence="5" id="KW-1185">Reference proteome</keyword>
<evidence type="ECO:0000256" key="1">
    <source>
        <dbReference type="ARBA" id="ARBA00022729"/>
    </source>
</evidence>
<name>A0A8H9KWN1_9SPHI</name>
<keyword evidence="2" id="KW-0998">Cell outer membrane</keyword>